<feature type="transmembrane region" description="Helical" evidence="1">
    <location>
        <begin position="39"/>
        <end position="62"/>
    </location>
</feature>
<dbReference type="Proteomes" id="UP000290253">
    <property type="component" value="Unassembled WGS sequence"/>
</dbReference>
<gene>
    <name evidence="3" type="ORF">ESZ00_16295</name>
</gene>
<evidence type="ECO:0000259" key="2">
    <source>
        <dbReference type="Pfam" id="PF07811"/>
    </source>
</evidence>
<dbReference type="Pfam" id="PF07811">
    <property type="entry name" value="TadE"/>
    <property type="match status" value="1"/>
</dbReference>
<organism evidence="3 4">
    <name type="scientific">Silvibacterium dinghuense</name>
    <dbReference type="NCBI Taxonomy" id="1560006"/>
    <lineage>
        <taxon>Bacteria</taxon>
        <taxon>Pseudomonadati</taxon>
        <taxon>Acidobacteriota</taxon>
        <taxon>Terriglobia</taxon>
        <taxon>Terriglobales</taxon>
        <taxon>Acidobacteriaceae</taxon>
        <taxon>Silvibacterium</taxon>
    </lineage>
</organism>
<feature type="domain" description="TadE-like" evidence="2">
    <location>
        <begin position="33"/>
        <end position="75"/>
    </location>
</feature>
<dbReference type="EMBL" id="SDMK01000004">
    <property type="protein sequence ID" value="RXS93629.1"/>
    <property type="molecule type" value="Genomic_DNA"/>
</dbReference>
<accession>A0A4Q1S9N0</accession>
<evidence type="ECO:0000256" key="1">
    <source>
        <dbReference type="SAM" id="Phobius"/>
    </source>
</evidence>
<sequence length="182" mass="19323">MSLHCIMARGAARMAVRTPLQPSFRSLWMEETGSELVEFTITLSLVLMTIFSILAGSVALYAQHYVTNAAREATRYAIVRGSYWSGTTCSTTTAGDCMATSTNVSNFVLSTVPPLISTSQLSVSTSWPGTTATGAACDTINGTNSITCTVSVTVSYNYNFLLPFLPDKTITLASTSSGTIAE</sequence>
<evidence type="ECO:0000313" key="3">
    <source>
        <dbReference type="EMBL" id="RXS93629.1"/>
    </source>
</evidence>
<dbReference type="InterPro" id="IPR012495">
    <property type="entry name" value="TadE-like_dom"/>
</dbReference>
<proteinExistence type="predicted"/>
<reference evidence="3 4" key="1">
    <citation type="journal article" date="2016" name="Int. J. Syst. Evol. Microbiol.">
        <title>Acidipila dinghuensis sp. nov., an acidobacterium isolated from forest soil.</title>
        <authorList>
            <person name="Jiang Y.W."/>
            <person name="Wang J."/>
            <person name="Chen M.H."/>
            <person name="Lv Y.Y."/>
            <person name="Qiu L.H."/>
        </authorList>
    </citation>
    <scope>NUCLEOTIDE SEQUENCE [LARGE SCALE GENOMIC DNA]</scope>
    <source>
        <strain evidence="3 4">DHOF10</strain>
    </source>
</reference>
<evidence type="ECO:0000313" key="4">
    <source>
        <dbReference type="Proteomes" id="UP000290253"/>
    </source>
</evidence>
<protein>
    <submittedName>
        <fullName evidence="3">Pilus assembly protein</fullName>
    </submittedName>
</protein>
<comment type="caution">
    <text evidence="3">The sequence shown here is derived from an EMBL/GenBank/DDBJ whole genome shotgun (WGS) entry which is preliminary data.</text>
</comment>
<keyword evidence="1" id="KW-0812">Transmembrane</keyword>
<dbReference type="AlphaFoldDB" id="A0A4Q1S9N0"/>
<keyword evidence="1" id="KW-0472">Membrane</keyword>
<name>A0A4Q1S9N0_9BACT</name>
<keyword evidence="4" id="KW-1185">Reference proteome</keyword>
<keyword evidence="1" id="KW-1133">Transmembrane helix</keyword>